<protein>
    <submittedName>
        <fullName evidence="2">Uncharacterized protein</fullName>
    </submittedName>
</protein>
<feature type="compositionally biased region" description="Polar residues" evidence="1">
    <location>
        <begin position="63"/>
        <end position="72"/>
    </location>
</feature>
<keyword evidence="4" id="KW-1185">Reference proteome</keyword>
<dbReference type="Proteomes" id="UP000663829">
    <property type="component" value="Unassembled WGS sequence"/>
</dbReference>
<evidence type="ECO:0000313" key="4">
    <source>
        <dbReference type="Proteomes" id="UP000663829"/>
    </source>
</evidence>
<evidence type="ECO:0000256" key="1">
    <source>
        <dbReference type="SAM" id="MobiDB-lite"/>
    </source>
</evidence>
<evidence type="ECO:0000313" key="3">
    <source>
        <dbReference type="EMBL" id="CAF4082237.1"/>
    </source>
</evidence>
<reference evidence="2" key="1">
    <citation type="submission" date="2021-02" db="EMBL/GenBank/DDBJ databases">
        <authorList>
            <person name="Nowell W R."/>
        </authorList>
    </citation>
    <scope>NUCLEOTIDE SEQUENCE</scope>
</reference>
<sequence length="72" mass="8001">MDNNRSTIPIAGYHIRWRCSLVFLCLGHNTQTLFDASVSDIEAENIIIASLQSSNQRRDGTTSDHQPPTGTK</sequence>
<name>A0A815CHE5_9BILA</name>
<comment type="caution">
    <text evidence="2">The sequence shown here is derived from an EMBL/GenBank/DDBJ whole genome shotgun (WGS) entry which is preliminary data.</text>
</comment>
<accession>A0A815CHE5</accession>
<dbReference type="EMBL" id="CAJNOQ010011740">
    <property type="protein sequence ID" value="CAF1284082.1"/>
    <property type="molecule type" value="Genomic_DNA"/>
</dbReference>
<dbReference type="Proteomes" id="UP000681722">
    <property type="component" value="Unassembled WGS sequence"/>
</dbReference>
<dbReference type="AlphaFoldDB" id="A0A815CHE5"/>
<gene>
    <name evidence="2" type="ORF">GPM918_LOCUS27701</name>
    <name evidence="3" type="ORF">SRO942_LOCUS28068</name>
</gene>
<organism evidence="2 4">
    <name type="scientific">Didymodactylos carnosus</name>
    <dbReference type="NCBI Taxonomy" id="1234261"/>
    <lineage>
        <taxon>Eukaryota</taxon>
        <taxon>Metazoa</taxon>
        <taxon>Spiralia</taxon>
        <taxon>Gnathifera</taxon>
        <taxon>Rotifera</taxon>
        <taxon>Eurotatoria</taxon>
        <taxon>Bdelloidea</taxon>
        <taxon>Philodinida</taxon>
        <taxon>Philodinidae</taxon>
        <taxon>Didymodactylos</taxon>
    </lineage>
</organism>
<proteinExistence type="predicted"/>
<feature type="region of interest" description="Disordered" evidence="1">
    <location>
        <begin position="52"/>
        <end position="72"/>
    </location>
</feature>
<evidence type="ECO:0000313" key="2">
    <source>
        <dbReference type="EMBL" id="CAF1284082.1"/>
    </source>
</evidence>
<dbReference type="EMBL" id="CAJOBC010029261">
    <property type="protein sequence ID" value="CAF4082237.1"/>
    <property type="molecule type" value="Genomic_DNA"/>
</dbReference>